<dbReference type="Proteomes" id="UP000480266">
    <property type="component" value="Unassembled WGS sequence"/>
</dbReference>
<comment type="caution">
    <text evidence="1">The sequence shown here is derived from an EMBL/GenBank/DDBJ whole genome shotgun (WGS) entry which is preliminary data.</text>
</comment>
<keyword evidence="2" id="KW-1185">Reference proteome</keyword>
<dbReference type="AlphaFoldDB" id="A0A7C9VRI5"/>
<gene>
    <name evidence="1" type="ORF">G4V63_25275</name>
</gene>
<sequence>MAKRKKQTLKREYERRIILFLDFLGFKEIVENTVRDDEKLQSLLKAIDRLYDIGQEDADLYKTRSITTFSDSVVLSYAIHEQSAVFYLLNDIAFAVIDLAIQGYLVRGAVTVGDLVHTTRYLVGPAMVTAYEMESKLARTPRVLIDRKLVSIARKAHAEQHDGKHEADYVRNFMTKDEDGHHYLNYVSWKSVVEIVGMDDDNYPLYLRDIGIILKRGLAKTDPGVLSKYLWIHEQYVAAIEQFEKLGAKHAYRINNPENCEAIEGLSKLTEDARNAKRITKAARKKQTKGGS</sequence>
<name>A0A7C9VRI5_9BRAD</name>
<evidence type="ECO:0000313" key="2">
    <source>
        <dbReference type="Proteomes" id="UP000480266"/>
    </source>
</evidence>
<protein>
    <submittedName>
        <fullName evidence="1">Uncharacterized protein</fullName>
    </submittedName>
</protein>
<dbReference type="EMBL" id="JAAMRR010001284">
    <property type="protein sequence ID" value="NGX98394.1"/>
    <property type="molecule type" value="Genomic_DNA"/>
</dbReference>
<evidence type="ECO:0000313" key="1">
    <source>
        <dbReference type="EMBL" id="NGX98394.1"/>
    </source>
</evidence>
<reference evidence="1" key="1">
    <citation type="submission" date="2020-02" db="EMBL/GenBank/DDBJ databases">
        <title>Draft genome sequence of Candidatus Afipia apatlaquensis IBT-C3, a potential strain for decolorization of textile dyes.</title>
        <authorList>
            <person name="Sanchez-Reyes A."/>
            <person name="Breton-Deval L."/>
            <person name="Mangelson H."/>
            <person name="Sanchez-Flores A."/>
        </authorList>
    </citation>
    <scope>NUCLEOTIDE SEQUENCE [LARGE SCALE GENOMIC DNA]</scope>
    <source>
        <strain evidence="1">IBT-C3</strain>
    </source>
</reference>
<organism evidence="1 2">
    <name type="scientific">Candidatus Afipia apatlaquensis</name>
    <dbReference type="NCBI Taxonomy" id="2712852"/>
    <lineage>
        <taxon>Bacteria</taxon>
        <taxon>Pseudomonadati</taxon>
        <taxon>Pseudomonadota</taxon>
        <taxon>Alphaproteobacteria</taxon>
        <taxon>Hyphomicrobiales</taxon>
        <taxon>Nitrobacteraceae</taxon>
        <taxon>Afipia</taxon>
    </lineage>
</organism>
<proteinExistence type="predicted"/>
<accession>A0A7C9VRI5</accession>